<organism evidence="2 3">
    <name type="scientific">Yinghuangia aomiensis</name>
    <dbReference type="NCBI Taxonomy" id="676205"/>
    <lineage>
        <taxon>Bacteria</taxon>
        <taxon>Bacillati</taxon>
        <taxon>Actinomycetota</taxon>
        <taxon>Actinomycetes</taxon>
        <taxon>Kitasatosporales</taxon>
        <taxon>Streptomycetaceae</taxon>
        <taxon>Yinghuangia</taxon>
    </lineage>
</organism>
<dbReference type="SUPFAM" id="SSF109854">
    <property type="entry name" value="DinB/YfiT-like putative metalloenzymes"/>
    <property type="match status" value="1"/>
</dbReference>
<dbReference type="InterPro" id="IPR034660">
    <property type="entry name" value="DinB/YfiT-like"/>
</dbReference>
<protein>
    <submittedName>
        <fullName evidence="2">TIGR03086 family metal-binding protein</fullName>
    </submittedName>
</protein>
<dbReference type="Gene3D" id="1.20.120.450">
    <property type="entry name" value="dinb family like domain"/>
    <property type="match status" value="1"/>
</dbReference>
<dbReference type="InterPro" id="IPR024344">
    <property type="entry name" value="MDMPI_metal-binding"/>
</dbReference>
<accession>A0ABP9GVJ5</accession>
<dbReference type="EMBL" id="BAABHS010000004">
    <property type="protein sequence ID" value="GAA4954638.1"/>
    <property type="molecule type" value="Genomic_DNA"/>
</dbReference>
<name>A0ABP9GVJ5_9ACTN</name>
<dbReference type="NCBIfam" id="TIGR03083">
    <property type="entry name" value="maleylpyruvate isomerase family mycothiol-dependent enzyme"/>
    <property type="match status" value="1"/>
</dbReference>
<comment type="caution">
    <text evidence="2">The sequence shown here is derived from an EMBL/GenBank/DDBJ whole genome shotgun (WGS) entry which is preliminary data.</text>
</comment>
<dbReference type="InterPro" id="IPR017517">
    <property type="entry name" value="Maleyloyr_isom"/>
</dbReference>
<evidence type="ECO:0000313" key="2">
    <source>
        <dbReference type="EMBL" id="GAA4954638.1"/>
    </source>
</evidence>
<keyword evidence="3" id="KW-1185">Reference proteome</keyword>
<gene>
    <name evidence="2" type="ORF">GCM10023205_15510</name>
</gene>
<dbReference type="InterPro" id="IPR017520">
    <property type="entry name" value="CHP03086"/>
</dbReference>
<dbReference type="RefSeq" id="WP_345674548.1">
    <property type="nucleotide sequence ID" value="NZ_BAABHS010000004.1"/>
</dbReference>
<dbReference type="Proteomes" id="UP001500466">
    <property type="component" value="Unassembled WGS sequence"/>
</dbReference>
<evidence type="ECO:0000313" key="3">
    <source>
        <dbReference type="Proteomes" id="UP001500466"/>
    </source>
</evidence>
<reference evidence="3" key="1">
    <citation type="journal article" date="2019" name="Int. J. Syst. Evol. Microbiol.">
        <title>The Global Catalogue of Microorganisms (GCM) 10K type strain sequencing project: providing services to taxonomists for standard genome sequencing and annotation.</title>
        <authorList>
            <consortium name="The Broad Institute Genomics Platform"/>
            <consortium name="The Broad Institute Genome Sequencing Center for Infectious Disease"/>
            <person name="Wu L."/>
            <person name="Ma J."/>
        </authorList>
    </citation>
    <scope>NUCLEOTIDE SEQUENCE [LARGE SCALE GENOMIC DNA]</scope>
    <source>
        <strain evidence="3">JCM 17986</strain>
    </source>
</reference>
<proteinExistence type="predicted"/>
<sequence>MDILDAFDRAMREFDSRVHQVGPDQWGADTPCTDWSVRDLVNHVTAEHLWAPELFAGKSLAEVGDRFDGDVLGDNPVRTWERAAEESRAAFHADGALDRAVHTSAGLTPAPEYAWQMISDLTVHAWDLARGIGADDGVDPDLAQAVYDAMSPHVASWQGYGVFAPPVPVPDDAPVQDRLVGLLGRRP</sequence>
<evidence type="ECO:0000259" key="1">
    <source>
        <dbReference type="Pfam" id="PF11716"/>
    </source>
</evidence>
<dbReference type="NCBIfam" id="TIGR03086">
    <property type="entry name" value="TIGR03086 family metal-binding protein"/>
    <property type="match status" value="1"/>
</dbReference>
<feature type="domain" description="Mycothiol-dependent maleylpyruvate isomerase metal-binding" evidence="1">
    <location>
        <begin position="8"/>
        <end position="129"/>
    </location>
</feature>
<dbReference type="Pfam" id="PF11716">
    <property type="entry name" value="MDMPI_N"/>
    <property type="match status" value="1"/>
</dbReference>